<evidence type="ECO:0000256" key="2">
    <source>
        <dbReference type="ARBA" id="ARBA00022737"/>
    </source>
</evidence>
<dbReference type="PROSITE" id="PS50103">
    <property type="entry name" value="ZF_C3H1"/>
    <property type="match status" value="3"/>
</dbReference>
<dbReference type="STRING" id="5643.A0A060S1Q9"/>
<keyword evidence="3 5" id="KW-0863">Zinc-finger</keyword>
<dbReference type="Proteomes" id="UP000029665">
    <property type="component" value="Unassembled WGS sequence"/>
</dbReference>
<feature type="domain" description="C3H1-type" evidence="7">
    <location>
        <begin position="7"/>
        <end position="34"/>
    </location>
</feature>
<feature type="region of interest" description="Disordered" evidence="6">
    <location>
        <begin position="421"/>
        <end position="459"/>
    </location>
</feature>
<evidence type="ECO:0000256" key="4">
    <source>
        <dbReference type="ARBA" id="ARBA00022833"/>
    </source>
</evidence>
<dbReference type="Pfam" id="PF00642">
    <property type="entry name" value="zf-CCCH"/>
    <property type="match status" value="2"/>
</dbReference>
<sequence length="467" mass="51565">MSSRRGRFRTKLCRNFALGHCPQGEDCNYIHATPASIQGDLNMPAMLGSGDNVGIDNQTHLATASPVWSTLSPVTINSDQPNYQWGSSPVSAGVRASRIKYRPLSWRTALCRHYVRNRGWCPMGDQCNYIHDLTLAEYARDDVRFSRRQGVSSGGAKTDGKGKMGSKHSHCWAYVQGLCHVQDCQYLHPVAVHLFAPHTPCLAWPNCRRGPLCPYKHPEPYVSDSPPGSPAMSPTSTRPAVESRDLVPRGAVPYNGTMYFPYRSPQPPPAMPAFNLPTLNLPPPPGQQQMFLSNPWEAVWRIPYPQTPMAYIPPMLSPTAWPDNAPRWPDNLAPYPPQGFPKLPVPAFDEPNMNSASAMPGSQSGNYGYEYSVEDAETAHGHPSLSIPESEMPYVPPKHQQVGHARRVSVTIKRKEDLDALALDSSSRGRQQWQTHGDRHERRSWAPSSSSLPATGAATPAAVLYGM</sequence>
<protein>
    <recommendedName>
        <fullName evidence="7">C3H1-type domain-containing protein</fullName>
    </recommendedName>
</protein>
<feature type="domain" description="C3H1-type" evidence="7">
    <location>
        <begin position="105"/>
        <end position="134"/>
    </location>
</feature>
<evidence type="ECO:0000256" key="1">
    <source>
        <dbReference type="ARBA" id="ARBA00022723"/>
    </source>
</evidence>
<dbReference type="InterPro" id="IPR045877">
    <property type="entry name" value="ZFP36-like"/>
</dbReference>
<dbReference type="GO" id="GO:0003730">
    <property type="term" value="F:mRNA 3'-UTR binding"/>
    <property type="evidence" value="ECO:0007669"/>
    <property type="project" value="TreeGrafter"/>
</dbReference>
<feature type="zinc finger region" description="C3H1-type" evidence="5">
    <location>
        <begin position="195"/>
        <end position="220"/>
    </location>
</feature>
<evidence type="ECO:0000256" key="5">
    <source>
        <dbReference type="PROSITE-ProRule" id="PRU00723"/>
    </source>
</evidence>
<keyword evidence="1 5" id="KW-0479">Metal-binding</keyword>
<evidence type="ECO:0000256" key="3">
    <source>
        <dbReference type="ARBA" id="ARBA00022771"/>
    </source>
</evidence>
<dbReference type="GO" id="GO:0008270">
    <property type="term" value="F:zinc ion binding"/>
    <property type="evidence" value="ECO:0007669"/>
    <property type="project" value="UniProtKB-KW"/>
</dbReference>
<keyword evidence="9" id="KW-1185">Reference proteome</keyword>
<accession>A0A060S1Q9</accession>
<dbReference type="PANTHER" id="PTHR12547:SF185">
    <property type="entry name" value="C3H1-TYPE DOMAIN-CONTAINING PROTEIN"/>
    <property type="match status" value="1"/>
</dbReference>
<dbReference type="SMART" id="SM00356">
    <property type="entry name" value="ZnF_C3H1"/>
    <property type="match status" value="3"/>
</dbReference>
<dbReference type="PANTHER" id="PTHR12547">
    <property type="entry name" value="CCCH ZINC FINGER/TIS11-RELATED"/>
    <property type="match status" value="1"/>
</dbReference>
<dbReference type="Pfam" id="PF14608">
    <property type="entry name" value="zf-CCCH_2"/>
    <property type="match status" value="1"/>
</dbReference>
<feature type="zinc finger region" description="C3H1-type" evidence="5">
    <location>
        <begin position="105"/>
        <end position="134"/>
    </location>
</feature>
<dbReference type="HOGENOM" id="CLU_594463_0_0_1"/>
<dbReference type="InterPro" id="IPR036855">
    <property type="entry name" value="Znf_CCCH_sf"/>
</dbReference>
<reference evidence="8" key="1">
    <citation type="submission" date="2014-01" db="EMBL/GenBank/DDBJ databases">
        <title>The genome of the white-rot fungus Pycnoporus cinnabarinus: a basidiomycete model with a versatile arsenal for lignocellulosic biomass breakdown.</title>
        <authorList>
            <person name="Levasseur A."/>
            <person name="Lomascolo A."/>
            <person name="Ruiz-Duenas F.J."/>
            <person name="Uzan E."/>
            <person name="Piumi F."/>
            <person name="Kues U."/>
            <person name="Ram A.F.J."/>
            <person name="Murat C."/>
            <person name="Haon M."/>
            <person name="Benoit I."/>
            <person name="Arfi Y."/>
            <person name="Chevret D."/>
            <person name="Drula E."/>
            <person name="Kwon M.J."/>
            <person name="Gouret P."/>
            <person name="Lesage-Meessen L."/>
            <person name="Lombard V."/>
            <person name="Mariette J."/>
            <person name="Noirot C."/>
            <person name="Park J."/>
            <person name="Patyshakuliyeva A."/>
            <person name="Wieneger R.A.B."/>
            <person name="Wosten H.A.B."/>
            <person name="Martin F."/>
            <person name="Coutinho P.M."/>
            <person name="de Vries R."/>
            <person name="Martinez A.T."/>
            <person name="Klopp C."/>
            <person name="Pontarotti P."/>
            <person name="Henrissat B."/>
            <person name="Record E."/>
        </authorList>
    </citation>
    <scope>NUCLEOTIDE SEQUENCE [LARGE SCALE GENOMIC DNA]</scope>
    <source>
        <strain evidence="8">BRFM137</strain>
    </source>
</reference>
<proteinExistence type="predicted"/>
<gene>
    <name evidence="8" type="ORF">BN946_scf184870.g4</name>
</gene>
<dbReference type="GO" id="GO:0005829">
    <property type="term" value="C:cytosol"/>
    <property type="evidence" value="ECO:0007669"/>
    <property type="project" value="TreeGrafter"/>
</dbReference>
<name>A0A060S1Q9_PYCCI</name>
<feature type="domain" description="C3H1-type" evidence="7">
    <location>
        <begin position="195"/>
        <end position="220"/>
    </location>
</feature>
<feature type="region of interest" description="Disordered" evidence="6">
    <location>
        <begin position="223"/>
        <end position="242"/>
    </location>
</feature>
<organism evidence="8 9">
    <name type="scientific">Pycnoporus cinnabarinus</name>
    <name type="common">Cinnabar-red polypore</name>
    <name type="synonym">Trametes cinnabarina</name>
    <dbReference type="NCBI Taxonomy" id="5643"/>
    <lineage>
        <taxon>Eukaryota</taxon>
        <taxon>Fungi</taxon>
        <taxon>Dikarya</taxon>
        <taxon>Basidiomycota</taxon>
        <taxon>Agaricomycotina</taxon>
        <taxon>Agaricomycetes</taxon>
        <taxon>Polyporales</taxon>
        <taxon>Polyporaceae</taxon>
        <taxon>Trametes</taxon>
    </lineage>
</organism>
<evidence type="ECO:0000313" key="8">
    <source>
        <dbReference type="EMBL" id="CDO68230.1"/>
    </source>
</evidence>
<comment type="caution">
    <text evidence="8">The sequence shown here is derived from an EMBL/GenBank/DDBJ whole genome shotgun (WGS) entry which is preliminary data.</text>
</comment>
<evidence type="ECO:0000259" key="7">
    <source>
        <dbReference type="PROSITE" id="PS50103"/>
    </source>
</evidence>
<evidence type="ECO:0000256" key="6">
    <source>
        <dbReference type="SAM" id="MobiDB-lite"/>
    </source>
</evidence>
<keyword evidence="2" id="KW-0677">Repeat</keyword>
<feature type="zinc finger region" description="C3H1-type" evidence="5">
    <location>
        <begin position="7"/>
        <end position="34"/>
    </location>
</feature>
<dbReference type="InterPro" id="IPR000571">
    <property type="entry name" value="Znf_CCCH"/>
</dbReference>
<dbReference type="AlphaFoldDB" id="A0A060S1Q9"/>
<keyword evidence="4 5" id="KW-0862">Zinc</keyword>
<dbReference type="OMA" id="HSHCWAY"/>
<dbReference type="Gene3D" id="4.10.1000.10">
    <property type="entry name" value="Zinc finger, CCCH-type"/>
    <property type="match status" value="3"/>
</dbReference>
<dbReference type="SUPFAM" id="SSF90229">
    <property type="entry name" value="CCCH zinc finger"/>
    <property type="match status" value="2"/>
</dbReference>
<dbReference type="EMBL" id="CCBP010000008">
    <property type="protein sequence ID" value="CDO68230.1"/>
    <property type="molecule type" value="Genomic_DNA"/>
</dbReference>
<dbReference type="OrthoDB" id="410307at2759"/>
<feature type="compositionally biased region" description="Polar residues" evidence="6">
    <location>
        <begin position="424"/>
        <end position="435"/>
    </location>
</feature>
<evidence type="ECO:0000313" key="9">
    <source>
        <dbReference type="Proteomes" id="UP000029665"/>
    </source>
</evidence>